<feature type="non-terminal residue" evidence="5">
    <location>
        <position position="1"/>
    </location>
</feature>
<dbReference type="Pfam" id="PF00612">
    <property type="entry name" value="IQ"/>
    <property type="match status" value="2"/>
</dbReference>
<comment type="function">
    <text evidence="3">May be involved in cooperative interactions with calmodulins or calmodulin-like proteins. Recruits calmodulin proteins to microtubules, thus being a potential scaffold in cellular signaling and trafficking. May associate with nucleic acids and regulate gene expression at the transcriptional or post-transcriptional level.</text>
</comment>
<dbReference type="Gene3D" id="1.20.5.190">
    <property type="match status" value="1"/>
</dbReference>
<dbReference type="SUPFAM" id="SSF52540">
    <property type="entry name" value="P-loop containing nucleoside triphosphate hydrolases"/>
    <property type="match status" value="1"/>
</dbReference>
<sequence length="201" mass="21948">AMGKSTQSCFKILACGSKSVDREDLQATELQCKSPSDRRGWSFRKRSARHRVLSNNVSSELSVNIETSESKTAIGAESGLSGKTPVIQPAEEKPVTPNQTETSPSDVVVTTDAIHNADGILDETSIIIIQAAIRGLLAQKEILKARNIIKLQAAIRGHLVRRHAVGALRCVRAVIKIQKLVRARRARFFIDDSGDSVRPIE</sequence>
<dbReference type="Proteomes" id="UP000015453">
    <property type="component" value="Unassembled WGS sequence"/>
</dbReference>
<feature type="compositionally biased region" description="Polar residues" evidence="4">
    <location>
        <begin position="96"/>
        <end position="105"/>
    </location>
</feature>
<evidence type="ECO:0000256" key="3">
    <source>
        <dbReference type="ARBA" id="ARBA00045534"/>
    </source>
</evidence>
<keyword evidence="1" id="KW-0112">Calmodulin-binding</keyword>
<comment type="caution">
    <text evidence="5">The sequence shown here is derived from an EMBL/GenBank/DDBJ whole genome shotgun (WGS) entry which is preliminary data.</text>
</comment>
<dbReference type="InterPro" id="IPR000048">
    <property type="entry name" value="IQ_motif_EF-hand-BS"/>
</dbReference>
<dbReference type="AlphaFoldDB" id="S8C132"/>
<keyword evidence="6" id="KW-1185">Reference proteome</keyword>
<evidence type="ECO:0000256" key="1">
    <source>
        <dbReference type="ARBA" id="ARBA00022860"/>
    </source>
</evidence>
<dbReference type="PANTHER" id="PTHR32295">
    <property type="entry name" value="IQ-DOMAIN 5-RELATED"/>
    <property type="match status" value="1"/>
</dbReference>
<gene>
    <name evidence="5" type="ORF">M569_16650</name>
</gene>
<comment type="similarity">
    <text evidence="2">Belongs to the IQD family.</text>
</comment>
<dbReference type="PANTHER" id="PTHR32295:SF154">
    <property type="entry name" value="PROTEIN IQ-DOMAIN 32"/>
    <property type="match status" value="1"/>
</dbReference>
<evidence type="ECO:0008006" key="7">
    <source>
        <dbReference type="Google" id="ProtNLM"/>
    </source>
</evidence>
<feature type="non-terminal residue" evidence="5">
    <location>
        <position position="201"/>
    </location>
</feature>
<organism evidence="5 6">
    <name type="scientific">Genlisea aurea</name>
    <dbReference type="NCBI Taxonomy" id="192259"/>
    <lineage>
        <taxon>Eukaryota</taxon>
        <taxon>Viridiplantae</taxon>
        <taxon>Streptophyta</taxon>
        <taxon>Embryophyta</taxon>
        <taxon>Tracheophyta</taxon>
        <taxon>Spermatophyta</taxon>
        <taxon>Magnoliopsida</taxon>
        <taxon>eudicotyledons</taxon>
        <taxon>Gunneridae</taxon>
        <taxon>Pentapetalae</taxon>
        <taxon>asterids</taxon>
        <taxon>lamiids</taxon>
        <taxon>Lamiales</taxon>
        <taxon>Lentibulariaceae</taxon>
        <taxon>Genlisea</taxon>
    </lineage>
</organism>
<accession>S8C132</accession>
<proteinExistence type="inferred from homology"/>
<name>S8C132_9LAMI</name>
<dbReference type="OrthoDB" id="1747078at2759"/>
<evidence type="ECO:0000313" key="6">
    <source>
        <dbReference type="Proteomes" id="UP000015453"/>
    </source>
</evidence>
<dbReference type="SMART" id="SM00015">
    <property type="entry name" value="IQ"/>
    <property type="match status" value="2"/>
</dbReference>
<evidence type="ECO:0000256" key="2">
    <source>
        <dbReference type="ARBA" id="ARBA00024341"/>
    </source>
</evidence>
<feature type="region of interest" description="Disordered" evidence="4">
    <location>
        <begin position="73"/>
        <end position="105"/>
    </location>
</feature>
<dbReference type="PROSITE" id="PS50096">
    <property type="entry name" value="IQ"/>
    <property type="match status" value="2"/>
</dbReference>
<dbReference type="GO" id="GO:0005516">
    <property type="term" value="F:calmodulin binding"/>
    <property type="evidence" value="ECO:0007669"/>
    <property type="project" value="UniProtKB-KW"/>
</dbReference>
<dbReference type="EMBL" id="AUSU01009476">
    <property type="protein sequence ID" value="EPS58166.1"/>
    <property type="molecule type" value="Genomic_DNA"/>
</dbReference>
<protein>
    <recommendedName>
        <fullName evidence="7">DUF4005 domain-containing protein</fullName>
    </recommendedName>
</protein>
<evidence type="ECO:0000256" key="4">
    <source>
        <dbReference type="SAM" id="MobiDB-lite"/>
    </source>
</evidence>
<evidence type="ECO:0000313" key="5">
    <source>
        <dbReference type="EMBL" id="EPS58166.1"/>
    </source>
</evidence>
<dbReference type="InterPro" id="IPR027417">
    <property type="entry name" value="P-loop_NTPase"/>
</dbReference>
<reference evidence="5 6" key="1">
    <citation type="journal article" date="2013" name="BMC Genomics">
        <title>The miniature genome of a carnivorous plant Genlisea aurea contains a low number of genes and short non-coding sequences.</title>
        <authorList>
            <person name="Leushkin E.V."/>
            <person name="Sutormin R.A."/>
            <person name="Nabieva E.R."/>
            <person name="Penin A.A."/>
            <person name="Kondrashov A.S."/>
            <person name="Logacheva M.D."/>
        </authorList>
    </citation>
    <scope>NUCLEOTIDE SEQUENCE [LARGE SCALE GENOMIC DNA]</scope>
</reference>